<dbReference type="SUPFAM" id="SSF89562">
    <property type="entry name" value="RraA-like"/>
    <property type="match status" value="1"/>
</dbReference>
<keyword evidence="1 2" id="KW-0479">Metal-binding</keyword>
<dbReference type="EC" id="4.1.3.17" evidence="2"/>
<dbReference type="PANTHER" id="PTHR33254">
    <property type="entry name" value="4-HYDROXY-4-METHYL-2-OXOGLUTARATE ALDOLASE 3-RELATED"/>
    <property type="match status" value="1"/>
</dbReference>
<comment type="cofactor">
    <cofactor evidence="1">
        <name>Mg(2+)</name>
        <dbReference type="ChEBI" id="CHEBI:18420"/>
    </cofactor>
</comment>
<dbReference type="InterPro" id="IPR036704">
    <property type="entry name" value="RraA/RraA-like_sf"/>
</dbReference>
<comment type="catalytic activity">
    <reaction evidence="2">
        <text>oxaloacetate + H(+) = pyruvate + CO2</text>
        <dbReference type="Rhea" id="RHEA:15641"/>
        <dbReference type="ChEBI" id="CHEBI:15361"/>
        <dbReference type="ChEBI" id="CHEBI:15378"/>
        <dbReference type="ChEBI" id="CHEBI:16452"/>
        <dbReference type="ChEBI" id="CHEBI:16526"/>
        <dbReference type="EC" id="4.1.1.112"/>
    </reaction>
</comment>
<keyword evidence="1" id="KW-0460">Magnesium</keyword>
<dbReference type="EMBL" id="RKHR01000006">
    <property type="protein sequence ID" value="ROR98901.1"/>
    <property type="molecule type" value="Genomic_DNA"/>
</dbReference>
<evidence type="ECO:0000313" key="3">
    <source>
        <dbReference type="EMBL" id="ROR98901.1"/>
    </source>
</evidence>
<feature type="binding site" evidence="1">
    <location>
        <position position="118"/>
    </location>
    <ligand>
        <name>substrate</name>
    </ligand>
</feature>
<dbReference type="Pfam" id="PF03737">
    <property type="entry name" value="RraA-like"/>
    <property type="match status" value="1"/>
</dbReference>
<comment type="similarity">
    <text evidence="2">Belongs to the class II aldolase/RraA-like family.</text>
</comment>
<comment type="subunit">
    <text evidence="2">Homotrimer.</text>
</comment>
<evidence type="ECO:0000256" key="1">
    <source>
        <dbReference type="PIRSR" id="PIRSR605493-1"/>
    </source>
</evidence>
<dbReference type="AlphaFoldDB" id="A0A3N2DGN7"/>
<feature type="binding site" evidence="1">
    <location>
        <begin position="96"/>
        <end position="99"/>
    </location>
    <ligand>
        <name>substrate</name>
    </ligand>
</feature>
<dbReference type="InterPro" id="IPR010203">
    <property type="entry name" value="RraA"/>
</dbReference>
<gene>
    <name evidence="3" type="ORF">EDC56_3141</name>
</gene>
<dbReference type="Gene3D" id="3.50.30.40">
    <property type="entry name" value="Ribonuclease E inhibitor RraA/RraA-like"/>
    <property type="match status" value="1"/>
</dbReference>
<feature type="binding site" evidence="1">
    <location>
        <position position="119"/>
    </location>
    <ligand>
        <name>Mg(2+)</name>
        <dbReference type="ChEBI" id="CHEBI:18420"/>
    </ligand>
</feature>
<dbReference type="PANTHER" id="PTHR33254:SF29">
    <property type="entry name" value="REGULATOR OF RIBONUCLEASE ACTIVITY A"/>
    <property type="match status" value="1"/>
</dbReference>
<comment type="function">
    <text evidence="2">Catalyzes the aldol cleavage of 4-hydroxy-4-methyl-2-oxoglutarate (HMG) into 2 molecules of pyruvate. Also contains a secondary oxaloacetate (OAA) decarboxylase activity due to the common pyruvate enolate transition state formed following C-C bond cleavage in the retro-aldol and decarboxylation reactions.</text>
</comment>
<dbReference type="Proteomes" id="UP000275394">
    <property type="component" value="Unassembled WGS sequence"/>
</dbReference>
<accession>A0A3N2DGN7</accession>
<dbReference type="InterPro" id="IPR005493">
    <property type="entry name" value="RraA/RraA-like"/>
</dbReference>
<sequence>MPAVIVSHIYNEVFSVAELYKHPTICTPDLCDKYPDVQVLEPVFRNYGGKNQFSGEIVTVKCFEDNSLVKEQAGYLGMGKVLVVDGGGSLRRALLGDIIAETAASNGWEGMIIFGCIRDVDAIQSIKLGVQAINHYPVKTEKRGAGDLNIPVTFAGQTLKPGQYIYADNNGIVVSDYPLAMPNA</sequence>
<dbReference type="NCBIfam" id="NF006875">
    <property type="entry name" value="PRK09372.1"/>
    <property type="match status" value="1"/>
</dbReference>
<dbReference type="GO" id="GO:0051252">
    <property type="term" value="P:regulation of RNA metabolic process"/>
    <property type="evidence" value="ECO:0007669"/>
    <property type="project" value="InterPro"/>
</dbReference>
<comment type="cofactor">
    <cofactor evidence="2">
        <name>a divalent metal cation</name>
        <dbReference type="ChEBI" id="CHEBI:60240"/>
    </cofactor>
</comment>
<evidence type="ECO:0000256" key="2">
    <source>
        <dbReference type="RuleBase" id="RU004338"/>
    </source>
</evidence>
<organism evidence="3 4">
    <name type="scientific">Sinobacterium caligoides</name>
    <dbReference type="NCBI Taxonomy" id="933926"/>
    <lineage>
        <taxon>Bacteria</taxon>
        <taxon>Pseudomonadati</taxon>
        <taxon>Pseudomonadota</taxon>
        <taxon>Gammaproteobacteria</taxon>
        <taxon>Cellvibrionales</taxon>
        <taxon>Spongiibacteraceae</taxon>
        <taxon>Sinobacterium</taxon>
    </lineage>
</organism>
<name>A0A3N2DGN7_9GAMM</name>
<protein>
    <recommendedName>
        <fullName evidence="2">4-hydroxy-4-methyl-2-oxoglutarate aldolase</fullName>
        <shortName evidence="2">HMG aldolase</shortName>
        <ecNumber evidence="2">4.1.1.112</ecNumber>
        <ecNumber evidence="2">4.1.3.17</ecNumber>
    </recommendedName>
    <alternativeName>
        <fullName evidence="2">Oxaloacetate decarboxylase</fullName>
    </alternativeName>
</protein>
<keyword evidence="2" id="KW-0456">Lyase</keyword>
<proteinExistence type="inferred from homology"/>
<comment type="caution">
    <text evidence="3">The sequence shown here is derived from an EMBL/GenBank/DDBJ whole genome shotgun (WGS) entry which is preliminary data.</text>
</comment>
<dbReference type="OrthoDB" id="943692at2"/>
<keyword evidence="4" id="KW-1185">Reference proteome</keyword>
<dbReference type="EC" id="4.1.1.112" evidence="2"/>
<dbReference type="GO" id="GO:0047443">
    <property type="term" value="F:4-hydroxy-4-methyl-2-oxoglutarate aldolase activity"/>
    <property type="evidence" value="ECO:0007669"/>
    <property type="project" value="UniProtKB-EC"/>
</dbReference>
<reference evidence="3 4" key="1">
    <citation type="submission" date="2018-11" db="EMBL/GenBank/DDBJ databases">
        <title>Genomic Encyclopedia of Type Strains, Phase IV (KMG-IV): sequencing the most valuable type-strain genomes for metagenomic binning, comparative biology and taxonomic classification.</title>
        <authorList>
            <person name="Goeker M."/>
        </authorList>
    </citation>
    <scope>NUCLEOTIDE SEQUENCE [LARGE SCALE GENOMIC DNA]</scope>
    <source>
        <strain evidence="3 4">DSM 100316</strain>
    </source>
</reference>
<dbReference type="GO" id="GO:0008948">
    <property type="term" value="F:oxaloacetate decarboxylase activity"/>
    <property type="evidence" value="ECO:0007669"/>
    <property type="project" value="UniProtKB-EC"/>
</dbReference>
<dbReference type="NCBIfam" id="NF009134">
    <property type="entry name" value="PRK12487.1"/>
    <property type="match status" value="1"/>
</dbReference>
<evidence type="ECO:0000313" key="4">
    <source>
        <dbReference type="Proteomes" id="UP000275394"/>
    </source>
</evidence>
<dbReference type="RefSeq" id="WP_123713472.1">
    <property type="nucleotide sequence ID" value="NZ_RKHR01000006.1"/>
</dbReference>
<dbReference type="GO" id="GO:0046872">
    <property type="term" value="F:metal ion binding"/>
    <property type="evidence" value="ECO:0007669"/>
    <property type="project" value="UniProtKB-KW"/>
</dbReference>
<dbReference type="GO" id="GO:0008428">
    <property type="term" value="F:ribonuclease inhibitor activity"/>
    <property type="evidence" value="ECO:0007669"/>
    <property type="project" value="InterPro"/>
</dbReference>
<comment type="catalytic activity">
    <reaction evidence="2">
        <text>4-hydroxy-4-methyl-2-oxoglutarate = 2 pyruvate</text>
        <dbReference type="Rhea" id="RHEA:22748"/>
        <dbReference type="ChEBI" id="CHEBI:15361"/>
        <dbReference type="ChEBI" id="CHEBI:58276"/>
        <dbReference type="EC" id="4.1.3.17"/>
    </reaction>
</comment>
<dbReference type="NCBIfam" id="TIGR01935">
    <property type="entry name" value="NOT-MenG"/>
    <property type="match status" value="1"/>
</dbReference>
<dbReference type="CDD" id="cd16841">
    <property type="entry name" value="RraA_family"/>
    <property type="match status" value="1"/>
</dbReference>